<dbReference type="PROSITE" id="PS00352">
    <property type="entry name" value="CSD_1"/>
    <property type="match status" value="1"/>
</dbReference>
<gene>
    <name evidence="5" type="ORF">BN1049_00312</name>
</gene>
<dbReference type="SUPFAM" id="SSF50249">
    <property type="entry name" value="Nucleic acid-binding proteins"/>
    <property type="match status" value="1"/>
</dbReference>
<dbReference type="InterPro" id="IPR050181">
    <property type="entry name" value="Cold_shock_domain"/>
</dbReference>
<dbReference type="GO" id="GO:0005829">
    <property type="term" value="C:cytosol"/>
    <property type="evidence" value="ECO:0007669"/>
    <property type="project" value="UniProtKB-ARBA"/>
</dbReference>
<keyword evidence="5" id="KW-0238">DNA-binding</keyword>
<evidence type="ECO:0000313" key="5">
    <source>
        <dbReference type="EMBL" id="CEA01138.1"/>
    </source>
</evidence>
<organism evidence="5">
    <name type="scientific">Pseudomonas saudimassiliensis</name>
    <dbReference type="NCBI Taxonomy" id="1461581"/>
    <lineage>
        <taxon>Bacteria</taxon>
        <taxon>Pseudomonadati</taxon>
        <taxon>Pseudomonadota</taxon>
        <taxon>Gammaproteobacteria</taxon>
        <taxon>Pseudomonadales</taxon>
        <taxon>Pseudomonadaceae</taxon>
        <taxon>Pseudomonas</taxon>
    </lineage>
</organism>
<reference evidence="5" key="1">
    <citation type="submission" date="2014-07" db="EMBL/GenBank/DDBJ databases">
        <authorList>
            <person name="Urmite Genomes Urmite Genomes"/>
        </authorList>
    </citation>
    <scope>NUCLEOTIDE SEQUENCE</scope>
    <source>
        <strain evidence="5">12M76_air</strain>
    </source>
</reference>
<evidence type="ECO:0000256" key="1">
    <source>
        <dbReference type="ARBA" id="ARBA00004496"/>
    </source>
</evidence>
<comment type="subcellular location">
    <subcellularLocation>
        <location evidence="1 3">Cytoplasm</location>
    </subcellularLocation>
</comment>
<dbReference type="GO" id="GO:0003677">
    <property type="term" value="F:DNA binding"/>
    <property type="evidence" value="ECO:0007669"/>
    <property type="project" value="UniProtKB-KW"/>
</dbReference>
<dbReference type="Gene3D" id="2.40.50.140">
    <property type="entry name" value="Nucleic acid-binding proteins"/>
    <property type="match status" value="1"/>
</dbReference>
<dbReference type="SMART" id="SM00357">
    <property type="entry name" value="CSP"/>
    <property type="match status" value="1"/>
</dbReference>
<dbReference type="FunFam" id="2.40.50.140:FF:000006">
    <property type="entry name" value="Cold shock protein CspC"/>
    <property type="match status" value="1"/>
</dbReference>
<dbReference type="AlphaFoldDB" id="A0A078M1C7"/>
<accession>A0A078M1C7</accession>
<sequence length="77" mass="8525">MGDVEIVGMSDRQTGTVKWFNDAKGFGFIQRESGPDVFVHFRAIRGEGHRTLVEGQKVEFTVTQGQKGLQAEDVNAL</sequence>
<dbReference type="PATRIC" id="fig|1461581.3.peg.306"/>
<dbReference type="PRINTS" id="PR00050">
    <property type="entry name" value="COLDSHOCK"/>
</dbReference>
<dbReference type="InterPro" id="IPR019844">
    <property type="entry name" value="CSD_CS"/>
</dbReference>
<evidence type="ECO:0000256" key="3">
    <source>
        <dbReference type="RuleBase" id="RU000408"/>
    </source>
</evidence>
<dbReference type="Pfam" id="PF00313">
    <property type="entry name" value="CSD"/>
    <property type="match status" value="1"/>
</dbReference>
<dbReference type="InterPro" id="IPR012156">
    <property type="entry name" value="Cold_shock_CspA"/>
</dbReference>
<evidence type="ECO:0000256" key="2">
    <source>
        <dbReference type="ARBA" id="ARBA00022490"/>
    </source>
</evidence>
<protein>
    <submittedName>
        <fullName evidence="5">Cold-shock DNA-binding protein family protein</fullName>
    </submittedName>
</protein>
<dbReference type="PROSITE" id="PS51857">
    <property type="entry name" value="CSD_2"/>
    <property type="match status" value="1"/>
</dbReference>
<proteinExistence type="predicted"/>
<dbReference type="CDD" id="cd04458">
    <property type="entry name" value="CSP_CDS"/>
    <property type="match status" value="1"/>
</dbReference>
<dbReference type="InterPro" id="IPR012340">
    <property type="entry name" value="NA-bd_OB-fold"/>
</dbReference>
<name>A0A078M1C7_9PSED</name>
<feature type="domain" description="CSD" evidence="4">
    <location>
        <begin position="12"/>
        <end position="76"/>
    </location>
</feature>
<dbReference type="PIRSF" id="PIRSF002599">
    <property type="entry name" value="Cold_shock_A"/>
    <property type="match status" value="1"/>
</dbReference>
<dbReference type="InterPro" id="IPR002059">
    <property type="entry name" value="CSP_DNA-bd"/>
</dbReference>
<keyword evidence="2" id="KW-0963">Cytoplasm</keyword>
<dbReference type="PANTHER" id="PTHR11544">
    <property type="entry name" value="COLD SHOCK DOMAIN CONTAINING PROTEINS"/>
    <property type="match status" value="1"/>
</dbReference>
<dbReference type="EMBL" id="LK391969">
    <property type="protein sequence ID" value="CEF25410.1"/>
    <property type="molecule type" value="Genomic_DNA"/>
</dbReference>
<evidence type="ECO:0000259" key="4">
    <source>
        <dbReference type="PROSITE" id="PS51857"/>
    </source>
</evidence>
<dbReference type="EMBL" id="LM997413">
    <property type="protein sequence ID" value="CEA01138.1"/>
    <property type="molecule type" value="Genomic_DNA"/>
</dbReference>
<dbReference type="InterPro" id="IPR011129">
    <property type="entry name" value="CSD"/>
</dbReference>